<keyword evidence="4" id="KW-1185">Reference proteome</keyword>
<sequence length="432" mass="45289">MSTHTGRKRAVLAGGTVLVAVGLATAAAFTDFATLNLGGGTAGGGIGGDTRFNMQVVGTDADGVPVPGTWQEASGAEGVDIVVPGADLITPGDTVRVSIPFRNESPALSADIAFSLQDRPGLTSDAGIAAALRYTVSLDGTALVTDATQAAVNEIGLAVYASGQGACSMSRSPCPTRDHPPRTTRCRARSRTCRPTSTRSPSSRETGAAGHRLAAPSARSSAHSHQRIQMIQRRTGCTRLVLSIGAVAATAGLVTAAAITDSDDVVVLLDGERNRFDLVAAASHRSDWHPGADDWEQGRPEAIRIPIGADGRLLGPGGVVSYRIAVRNVSPALAGAIELEIWDPQDRVGQLDPSTGRFVELFDQLRIVVRDGESVLVDRPPRDAPMRTGWDSPLGRDEHRVLDVELSLPAELDDRWQGASTDIAFRFTGVSV</sequence>
<evidence type="ECO:0000313" key="4">
    <source>
        <dbReference type="Proteomes" id="UP001157160"/>
    </source>
</evidence>
<reference evidence="3 4" key="1">
    <citation type="journal article" date="2014" name="Int. J. Syst. Evol. Microbiol.">
        <title>Complete genome sequence of Corynebacterium casei LMG S-19264T (=DSM 44701T), isolated from a smear-ripened cheese.</title>
        <authorList>
            <consortium name="US DOE Joint Genome Institute (JGI-PGF)"/>
            <person name="Walter F."/>
            <person name="Albersmeier A."/>
            <person name="Kalinowski J."/>
            <person name="Ruckert C."/>
        </authorList>
    </citation>
    <scope>NUCLEOTIDE SEQUENCE [LARGE SCALE GENOMIC DNA]</scope>
    <source>
        <strain evidence="3 4">NBRC 112289</strain>
    </source>
</reference>
<protein>
    <recommendedName>
        <fullName evidence="5">DUF11 domain-containing protein</fullName>
    </recommendedName>
</protein>
<organism evidence="3 4">
    <name type="scientific">Arenivirga flava</name>
    <dbReference type="NCBI Taxonomy" id="1930060"/>
    <lineage>
        <taxon>Bacteria</taxon>
        <taxon>Bacillati</taxon>
        <taxon>Actinomycetota</taxon>
        <taxon>Actinomycetes</taxon>
        <taxon>Micrococcales</taxon>
        <taxon>Microbacteriaceae</taxon>
        <taxon>Arenivirga</taxon>
    </lineage>
</organism>
<evidence type="ECO:0008006" key="5">
    <source>
        <dbReference type="Google" id="ProtNLM"/>
    </source>
</evidence>
<evidence type="ECO:0000313" key="3">
    <source>
        <dbReference type="EMBL" id="GMA29085.1"/>
    </source>
</evidence>
<dbReference type="Proteomes" id="UP001157160">
    <property type="component" value="Unassembled WGS sequence"/>
</dbReference>
<name>A0AA37XC13_9MICO</name>
<evidence type="ECO:0000256" key="1">
    <source>
        <dbReference type="SAM" id="MobiDB-lite"/>
    </source>
</evidence>
<feature type="signal peptide" evidence="2">
    <location>
        <begin position="1"/>
        <end position="26"/>
    </location>
</feature>
<feature type="compositionally biased region" description="Low complexity" evidence="1">
    <location>
        <begin position="211"/>
        <end position="223"/>
    </location>
</feature>
<feature type="compositionally biased region" description="Basic residues" evidence="1">
    <location>
        <begin position="182"/>
        <end position="192"/>
    </location>
</feature>
<evidence type="ECO:0000256" key="2">
    <source>
        <dbReference type="SAM" id="SignalP"/>
    </source>
</evidence>
<dbReference type="EMBL" id="BSUL01000001">
    <property type="protein sequence ID" value="GMA29085.1"/>
    <property type="molecule type" value="Genomic_DNA"/>
</dbReference>
<proteinExistence type="predicted"/>
<feature type="chain" id="PRO_5041285826" description="DUF11 domain-containing protein" evidence="2">
    <location>
        <begin position="27"/>
        <end position="432"/>
    </location>
</feature>
<feature type="region of interest" description="Disordered" evidence="1">
    <location>
        <begin position="170"/>
        <end position="225"/>
    </location>
</feature>
<comment type="caution">
    <text evidence="3">The sequence shown here is derived from an EMBL/GenBank/DDBJ whole genome shotgun (WGS) entry which is preliminary data.</text>
</comment>
<gene>
    <name evidence="3" type="ORF">GCM10025874_23380</name>
</gene>
<dbReference type="RefSeq" id="WP_284232852.1">
    <property type="nucleotide sequence ID" value="NZ_BSUL01000001.1"/>
</dbReference>
<accession>A0AA37XC13</accession>
<feature type="compositionally biased region" description="Low complexity" evidence="1">
    <location>
        <begin position="193"/>
        <end position="204"/>
    </location>
</feature>
<keyword evidence="2" id="KW-0732">Signal</keyword>
<dbReference type="AlphaFoldDB" id="A0AA37XC13"/>